<organism evidence="1 2">
    <name type="scientific">Brevundimonas pondensis</name>
    <dbReference type="NCBI Taxonomy" id="2774189"/>
    <lineage>
        <taxon>Bacteria</taxon>
        <taxon>Pseudomonadati</taxon>
        <taxon>Pseudomonadota</taxon>
        <taxon>Alphaproteobacteria</taxon>
        <taxon>Caulobacterales</taxon>
        <taxon>Caulobacteraceae</taxon>
        <taxon>Brevundimonas</taxon>
    </lineage>
</organism>
<sequence>MIACALARLHSAVLFLSGKDSLLRGQNPTAIVPPIVHPAADNVVTFKGRGK</sequence>
<dbReference type="EMBL" id="CP062006">
    <property type="protein sequence ID" value="QTC88085.1"/>
    <property type="molecule type" value="Genomic_DNA"/>
</dbReference>
<evidence type="ECO:0000313" key="1">
    <source>
        <dbReference type="EMBL" id="QTC88085.1"/>
    </source>
</evidence>
<accession>A0ABX7SMR6</accession>
<protein>
    <submittedName>
        <fullName evidence="1">Uncharacterized protein</fullName>
    </submittedName>
</protein>
<proteinExistence type="predicted"/>
<evidence type="ECO:0000313" key="2">
    <source>
        <dbReference type="Proteomes" id="UP000663942"/>
    </source>
</evidence>
<dbReference type="RefSeq" id="WP_207825043.1">
    <property type="nucleotide sequence ID" value="NZ_CP062006.1"/>
</dbReference>
<gene>
    <name evidence="1" type="ORF">IFE19_01365</name>
</gene>
<reference evidence="1 2" key="1">
    <citation type="submission" date="2020-09" db="EMBL/GenBank/DDBJ databases">
        <title>Brevundimonas sp. LVF1 isolated from an oligotrophic pond in Goettingen, Germany.</title>
        <authorList>
            <person name="Friedrich I."/>
            <person name="Klassen A."/>
            <person name="Neubauer H."/>
            <person name="Schneider D."/>
            <person name="Hertel R."/>
            <person name="Daniel R."/>
        </authorList>
    </citation>
    <scope>NUCLEOTIDE SEQUENCE [LARGE SCALE GENOMIC DNA]</scope>
    <source>
        <strain evidence="1 2">LVF1</strain>
    </source>
</reference>
<keyword evidence="2" id="KW-1185">Reference proteome</keyword>
<name>A0ABX7SMR6_9CAUL</name>
<dbReference type="Proteomes" id="UP000663942">
    <property type="component" value="Chromosome"/>
</dbReference>